<evidence type="ECO:0000313" key="1">
    <source>
        <dbReference type="EMBL" id="MDQ1031707.1"/>
    </source>
</evidence>
<sequence length="29" mass="3395">MTDHILCRTVRTAFRAHPDAERARDRQNG</sequence>
<dbReference type="EMBL" id="JAUSZI010000002">
    <property type="protein sequence ID" value="MDQ1031707.1"/>
    <property type="molecule type" value="Genomic_DNA"/>
</dbReference>
<dbReference type="Proteomes" id="UP001230328">
    <property type="component" value="Unassembled WGS sequence"/>
</dbReference>
<evidence type="ECO:0000313" key="2">
    <source>
        <dbReference type="Proteomes" id="UP001230328"/>
    </source>
</evidence>
<gene>
    <name evidence="1" type="ORF">QF035_009289</name>
</gene>
<reference evidence="1 2" key="1">
    <citation type="submission" date="2023-07" db="EMBL/GenBank/DDBJ databases">
        <title>Comparative genomics of wheat-associated soil bacteria to identify genetic determinants of phenazine resistance.</title>
        <authorList>
            <person name="Mouncey N."/>
        </authorList>
    </citation>
    <scope>NUCLEOTIDE SEQUENCE [LARGE SCALE GENOMIC DNA]</scope>
    <source>
        <strain evidence="1 2">V2I4</strain>
    </source>
</reference>
<name>A0ABU0T7T2_9ACTN</name>
<protein>
    <submittedName>
        <fullName evidence="1">Uncharacterized protein</fullName>
    </submittedName>
</protein>
<proteinExistence type="predicted"/>
<keyword evidence="2" id="KW-1185">Reference proteome</keyword>
<organism evidence="1 2">
    <name type="scientific">Streptomyces umbrinus</name>
    <dbReference type="NCBI Taxonomy" id="67370"/>
    <lineage>
        <taxon>Bacteria</taxon>
        <taxon>Bacillati</taxon>
        <taxon>Actinomycetota</taxon>
        <taxon>Actinomycetes</taxon>
        <taxon>Kitasatosporales</taxon>
        <taxon>Streptomycetaceae</taxon>
        <taxon>Streptomyces</taxon>
        <taxon>Streptomyces phaeochromogenes group</taxon>
    </lineage>
</organism>
<accession>A0ABU0T7T2</accession>
<comment type="caution">
    <text evidence="1">The sequence shown here is derived from an EMBL/GenBank/DDBJ whole genome shotgun (WGS) entry which is preliminary data.</text>
</comment>